<dbReference type="RefSeq" id="WP_127122058.1">
    <property type="nucleotide sequence ID" value="NZ_BHXQ01000003.1"/>
</dbReference>
<feature type="domain" description="NUMOD4" evidence="1">
    <location>
        <begin position="15"/>
        <end position="66"/>
    </location>
</feature>
<dbReference type="InterPro" id="IPR044925">
    <property type="entry name" value="His-Me_finger_sf"/>
</dbReference>
<protein>
    <recommendedName>
        <fullName evidence="1">NUMOD4 domain-containing protein</fullName>
    </recommendedName>
</protein>
<reference evidence="2 3" key="1">
    <citation type="submission" date="2018-11" db="EMBL/GenBank/DDBJ databases">
        <title>Chryseotalea sanarue gen. nov., sp., nov., a member of the family Cytophagaceae, isolated from a brackish lake in Hamamatsu Japan.</title>
        <authorList>
            <person name="Maejima Y."/>
            <person name="Iino T."/>
            <person name="Muraguchi Y."/>
            <person name="Fukuda K."/>
            <person name="Ohkuma M."/>
            <person name="Moriuchi R."/>
            <person name="Dohra H."/>
            <person name="Kimbara K."/>
            <person name="Shintani M."/>
        </authorList>
    </citation>
    <scope>NUCLEOTIDE SEQUENCE [LARGE SCALE GENOMIC DNA]</scope>
    <source>
        <strain evidence="2 3">Ys</strain>
    </source>
</reference>
<proteinExistence type="predicted"/>
<comment type="caution">
    <text evidence="2">The sequence shown here is derived from an EMBL/GenBank/DDBJ whole genome shotgun (WGS) entry which is preliminary data.</text>
</comment>
<sequence length="189" mass="21959">MAKLKRPAFKQLKGEQWKELKLKQGKNQKRYSISDLGRIASFKTTLEEGQILKARPTQGYPSVTITSSEGKHNLYIHRLVGEYFCKQKSKQHTFVLHKDHKKENNKATNLIWATQEEQINHARKDPNVLKHISPVKGPKLTADRVRLIKADLFKSKETPTLKKLAKKYRVSDMQIHRIKVGENWSHVKV</sequence>
<gene>
    <name evidence="2" type="ORF">SanaruYs_16170</name>
</gene>
<dbReference type="InterPro" id="IPR010902">
    <property type="entry name" value="NUMOD4"/>
</dbReference>
<dbReference type="SUPFAM" id="SSF54060">
    <property type="entry name" value="His-Me finger endonucleases"/>
    <property type="match status" value="1"/>
</dbReference>
<dbReference type="Pfam" id="PF07463">
    <property type="entry name" value="NUMOD4"/>
    <property type="match status" value="1"/>
</dbReference>
<evidence type="ECO:0000313" key="2">
    <source>
        <dbReference type="EMBL" id="GCC51392.1"/>
    </source>
</evidence>
<evidence type="ECO:0000259" key="1">
    <source>
        <dbReference type="Pfam" id="PF07463"/>
    </source>
</evidence>
<keyword evidence="3" id="KW-1185">Reference proteome</keyword>
<dbReference type="Proteomes" id="UP000288227">
    <property type="component" value="Unassembled WGS sequence"/>
</dbReference>
<dbReference type="GO" id="GO:0016788">
    <property type="term" value="F:hydrolase activity, acting on ester bonds"/>
    <property type="evidence" value="ECO:0007669"/>
    <property type="project" value="InterPro"/>
</dbReference>
<dbReference type="EMBL" id="BHXQ01000003">
    <property type="protein sequence ID" value="GCC51392.1"/>
    <property type="molecule type" value="Genomic_DNA"/>
</dbReference>
<name>A0A401U927_9BACT</name>
<dbReference type="Gene3D" id="3.90.75.20">
    <property type="match status" value="1"/>
</dbReference>
<accession>A0A401U927</accession>
<dbReference type="AlphaFoldDB" id="A0A401U927"/>
<organism evidence="2 3">
    <name type="scientific">Chryseotalea sanaruensis</name>
    <dbReference type="NCBI Taxonomy" id="2482724"/>
    <lineage>
        <taxon>Bacteria</taxon>
        <taxon>Pseudomonadati</taxon>
        <taxon>Bacteroidota</taxon>
        <taxon>Cytophagia</taxon>
        <taxon>Cytophagales</taxon>
        <taxon>Chryseotaleaceae</taxon>
        <taxon>Chryseotalea</taxon>
    </lineage>
</organism>
<dbReference type="OrthoDB" id="6631788at2"/>
<evidence type="ECO:0000313" key="3">
    <source>
        <dbReference type="Proteomes" id="UP000288227"/>
    </source>
</evidence>